<dbReference type="EMBL" id="JARQWQ010000114">
    <property type="protein sequence ID" value="KAK2550207.1"/>
    <property type="molecule type" value="Genomic_DNA"/>
</dbReference>
<dbReference type="InterPro" id="IPR050951">
    <property type="entry name" value="Retrovirus_Pol_polyprotein"/>
</dbReference>
<comment type="caution">
    <text evidence="1">The sequence shown here is derived from an EMBL/GenBank/DDBJ whole genome shotgun (WGS) entry which is preliminary data.</text>
</comment>
<reference evidence="1" key="1">
    <citation type="journal article" date="2023" name="G3 (Bethesda)">
        <title>Whole genome assembly and annotation of the endangered Caribbean coral Acropora cervicornis.</title>
        <authorList>
            <person name="Selwyn J.D."/>
            <person name="Vollmer S.V."/>
        </authorList>
    </citation>
    <scope>NUCLEOTIDE SEQUENCE</scope>
    <source>
        <strain evidence="1">K2</strain>
    </source>
</reference>
<proteinExistence type="predicted"/>
<organism evidence="1 2">
    <name type="scientific">Acropora cervicornis</name>
    <name type="common">Staghorn coral</name>
    <dbReference type="NCBI Taxonomy" id="6130"/>
    <lineage>
        <taxon>Eukaryota</taxon>
        <taxon>Metazoa</taxon>
        <taxon>Cnidaria</taxon>
        <taxon>Anthozoa</taxon>
        <taxon>Hexacorallia</taxon>
        <taxon>Scleractinia</taxon>
        <taxon>Astrocoeniina</taxon>
        <taxon>Acroporidae</taxon>
        <taxon>Acropora</taxon>
    </lineage>
</organism>
<evidence type="ECO:0000313" key="2">
    <source>
        <dbReference type="Proteomes" id="UP001249851"/>
    </source>
</evidence>
<accession>A0AAD9PW05</accession>
<dbReference type="PANTHER" id="PTHR37984:SF5">
    <property type="entry name" value="PROTEIN NYNRIN-LIKE"/>
    <property type="match status" value="1"/>
</dbReference>
<protein>
    <submittedName>
        <fullName evidence="1">Uncharacterized protein</fullName>
    </submittedName>
</protein>
<sequence>MFSKPSTKVPPRIERWVTDMQDVDFEMKYEPGRGELDSLDFLSRHPLPAIENDDTEKVLKAVITKEHAVVLDRIRKETSQNRVLRKLSQTIQNRNWESSKRDADFIPFYQVKEELYGSQGMIFHKERIILPANLQQKIIKSAHTHWYDKNEPDAPWKMLVRWYESPD</sequence>
<evidence type="ECO:0000313" key="1">
    <source>
        <dbReference type="EMBL" id="KAK2550207.1"/>
    </source>
</evidence>
<dbReference type="PANTHER" id="PTHR37984">
    <property type="entry name" value="PROTEIN CBG26694"/>
    <property type="match status" value="1"/>
</dbReference>
<name>A0AAD9PW05_ACRCE</name>
<reference evidence="1" key="2">
    <citation type="journal article" date="2023" name="Science">
        <title>Genomic signatures of disease resistance in endangered staghorn corals.</title>
        <authorList>
            <person name="Vollmer S.V."/>
            <person name="Selwyn J.D."/>
            <person name="Despard B.A."/>
            <person name="Roesel C.L."/>
        </authorList>
    </citation>
    <scope>NUCLEOTIDE SEQUENCE</scope>
    <source>
        <strain evidence="1">K2</strain>
    </source>
</reference>
<gene>
    <name evidence="1" type="ORF">P5673_029252</name>
</gene>
<dbReference type="AlphaFoldDB" id="A0AAD9PW05"/>
<keyword evidence="2" id="KW-1185">Reference proteome</keyword>
<dbReference type="Proteomes" id="UP001249851">
    <property type="component" value="Unassembled WGS sequence"/>
</dbReference>